<accession>A0A508WT42</accession>
<dbReference type="Proteomes" id="UP000507954">
    <property type="component" value="Unassembled WGS sequence"/>
</dbReference>
<proteinExistence type="predicted"/>
<protein>
    <submittedName>
        <fullName evidence="1">Uncharacterized protein</fullName>
    </submittedName>
</protein>
<evidence type="ECO:0000313" key="1">
    <source>
        <dbReference type="EMBL" id="VTZ60652.1"/>
    </source>
</evidence>
<gene>
    <name evidence="1" type="ORF">EMEDMD4_180068</name>
</gene>
<reference evidence="1 2" key="1">
    <citation type="submission" date="2019-06" db="EMBL/GenBank/DDBJ databases">
        <authorList>
            <person name="Le Quere A."/>
            <person name="Colella S."/>
        </authorList>
    </citation>
    <scope>NUCLEOTIDE SEQUENCE [LARGE SCALE GENOMIC DNA]</scope>
    <source>
        <strain evidence="1">EmedicaeMD41</strain>
    </source>
</reference>
<evidence type="ECO:0000313" key="2">
    <source>
        <dbReference type="Proteomes" id="UP000507954"/>
    </source>
</evidence>
<sequence>MQRHEIQGPRLGPKFRPSMLCLAGSQCYRALDFSHGGHRADVPQSYEAYQWQRSRSPIRSSNSTATR</sequence>
<name>A0A508WT42_9HYPH</name>
<organism evidence="1 2">
    <name type="scientific">Sinorhizobium medicae</name>
    <dbReference type="NCBI Taxonomy" id="110321"/>
    <lineage>
        <taxon>Bacteria</taxon>
        <taxon>Pseudomonadati</taxon>
        <taxon>Pseudomonadota</taxon>
        <taxon>Alphaproteobacteria</taxon>
        <taxon>Hyphomicrobiales</taxon>
        <taxon>Rhizobiaceae</taxon>
        <taxon>Sinorhizobium/Ensifer group</taxon>
        <taxon>Sinorhizobium</taxon>
    </lineage>
</organism>
<dbReference type="EMBL" id="CABFNB010000082">
    <property type="protein sequence ID" value="VTZ60652.1"/>
    <property type="molecule type" value="Genomic_DNA"/>
</dbReference>
<dbReference type="AlphaFoldDB" id="A0A508WT42"/>